<feature type="domain" description="Peptidase M14" evidence="19">
    <location>
        <begin position="134"/>
        <end position="445"/>
    </location>
</feature>
<keyword evidence="5" id="KW-0964">Secreted</keyword>
<comment type="subcellular location">
    <subcellularLocation>
        <location evidence="3">Secreted</location>
    </subcellularLocation>
</comment>
<dbReference type="OrthoDB" id="3626597at2759"/>
<keyword evidence="13" id="KW-0482">Metalloprotease</keyword>
<comment type="function">
    <text evidence="2">Extracellular metalloprotease that contributes to pathogenicity.</text>
</comment>
<keyword evidence="8" id="KW-0479">Metal-binding</keyword>
<dbReference type="PANTHER" id="PTHR11705">
    <property type="entry name" value="PROTEASE FAMILY M14 CARBOXYPEPTIDASE A,B"/>
    <property type="match status" value="1"/>
</dbReference>
<evidence type="ECO:0000259" key="19">
    <source>
        <dbReference type="PROSITE" id="PS52035"/>
    </source>
</evidence>
<evidence type="ECO:0000256" key="6">
    <source>
        <dbReference type="ARBA" id="ARBA00022645"/>
    </source>
</evidence>
<evidence type="ECO:0000256" key="1">
    <source>
        <dbReference type="ARBA" id="ARBA00001947"/>
    </source>
</evidence>
<name>A0A167QWA3_9HYPO</name>
<evidence type="ECO:0000256" key="10">
    <source>
        <dbReference type="ARBA" id="ARBA00022801"/>
    </source>
</evidence>
<evidence type="ECO:0000313" key="21">
    <source>
        <dbReference type="Proteomes" id="UP000076874"/>
    </source>
</evidence>
<evidence type="ECO:0000256" key="12">
    <source>
        <dbReference type="ARBA" id="ARBA00023026"/>
    </source>
</evidence>
<dbReference type="GO" id="GO:0006508">
    <property type="term" value="P:proteolysis"/>
    <property type="evidence" value="ECO:0007669"/>
    <property type="project" value="UniProtKB-KW"/>
</dbReference>
<dbReference type="InterPro" id="IPR057246">
    <property type="entry name" value="CARBOXYPEPT_ZN_1"/>
</dbReference>
<evidence type="ECO:0000256" key="13">
    <source>
        <dbReference type="ARBA" id="ARBA00023049"/>
    </source>
</evidence>
<dbReference type="GO" id="GO:0004181">
    <property type="term" value="F:metallocarboxypeptidase activity"/>
    <property type="evidence" value="ECO:0007669"/>
    <property type="project" value="InterPro"/>
</dbReference>
<keyword evidence="10" id="KW-0378">Hydrolase</keyword>
<keyword evidence="14" id="KW-0865">Zymogen</keyword>
<dbReference type="InterPro" id="IPR036990">
    <property type="entry name" value="M14A-like_propep"/>
</dbReference>
<dbReference type="PROSITE" id="PS00132">
    <property type="entry name" value="CARBOXYPEPT_ZN_1"/>
    <property type="match status" value="1"/>
</dbReference>
<dbReference type="InterPro" id="IPR003146">
    <property type="entry name" value="M14A_act_pep"/>
</dbReference>
<sequence length="446" mass="48421">MRATSFFVLPFVALAPAAGATAVAKTRAASQRVSYDGFKVLRVPVSHANLHAVNSAIDDLGLSTWQDSRKPGRFADVVVPPAQATAFAERLGSIDTATTETTMMMHDDLGAAIAEEMKYGAYEAGSLNDTWFHTFHPYEDHLQFLHDLQALYPNNSEIVTSGTSLDGRTITGIRMFGRSSSSSSNKTRPKAVVFHGTVHAREWIATMVVEYLAYQLLHGYHAGTASGVNDTSGFLDTYDIYAFPIVNPDGFVYTQTTDRLWRKNRQTTSNSSCVGRDINRNWPIAWAAGGGSSEDPCAPDYRGGAQADAPETAALTTWLHGVQQAQGIKLYIDYHSYGQLFMTPYGYTCEAAPARSKALLALADGAAAAIYDVHGVYFQSGSICSMLYKSTGNSVDYVHDVIGAENAFTSELRDMGQTGFVLPPAQILPSCEESYAGVQYLLQTMD</sequence>
<dbReference type="SUPFAM" id="SSF53187">
    <property type="entry name" value="Zn-dependent exopeptidases"/>
    <property type="match status" value="1"/>
</dbReference>
<dbReference type="Gene3D" id="3.40.630.10">
    <property type="entry name" value="Zn peptidases"/>
    <property type="match status" value="1"/>
</dbReference>
<evidence type="ECO:0000256" key="14">
    <source>
        <dbReference type="ARBA" id="ARBA00023145"/>
    </source>
</evidence>
<dbReference type="AlphaFoldDB" id="A0A167QWA3"/>
<comment type="cofactor">
    <cofactor evidence="1">
        <name>Zn(2+)</name>
        <dbReference type="ChEBI" id="CHEBI:29105"/>
    </cofactor>
</comment>
<proteinExistence type="inferred from homology"/>
<evidence type="ECO:0000256" key="7">
    <source>
        <dbReference type="ARBA" id="ARBA00022670"/>
    </source>
</evidence>
<evidence type="ECO:0000256" key="11">
    <source>
        <dbReference type="ARBA" id="ARBA00022833"/>
    </source>
</evidence>
<dbReference type="CDD" id="cd03860">
    <property type="entry name" value="M14_CP_A-B_like"/>
    <property type="match status" value="1"/>
</dbReference>
<dbReference type="PROSITE" id="PS52035">
    <property type="entry name" value="PEPTIDASE_M14"/>
    <property type="match status" value="1"/>
</dbReference>
<dbReference type="PRINTS" id="PR00765">
    <property type="entry name" value="CRBOXYPTASEA"/>
</dbReference>
<gene>
    <name evidence="20" type="ORF">SPI_06916</name>
</gene>
<reference evidence="20 21" key="1">
    <citation type="journal article" date="2016" name="Genome Biol. Evol.">
        <title>Divergent and convergent evolution of fungal pathogenicity.</title>
        <authorList>
            <person name="Shang Y."/>
            <person name="Xiao G."/>
            <person name="Zheng P."/>
            <person name="Cen K."/>
            <person name="Zhan S."/>
            <person name="Wang C."/>
        </authorList>
    </citation>
    <scope>NUCLEOTIDE SEQUENCE [LARGE SCALE GENOMIC DNA]</scope>
    <source>
        <strain evidence="20 21">RCEF 264</strain>
    </source>
</reference>
<keyword evidence="21" id="KW-1185">Reference proteome</keyword>
<evidence type="ECO:0000313" key="20">
    <source>
        <dbReference type="EMBL" id="OAA58031.1"/>
    </source>
</evidence>
<keyword evidence="6 20" id="KW-0121">Carboxypeptidase</keyword>
<keyword evidence="11" id="KW-0862">Zinc</keyword>
<evidence type="ECO:0000256" key="4">
    <source>
        <dbReference type="ARBA" id="ARBA00005988"/>
    </source>
</evidence>
<dbReference type="PANTHER" id="PTHR11705:SF143">
    <property type="entry name" value="SLL0236 PROTEIN"/>
    <property type="match status" value="1"/>
</dbReference>
<comment type="caution">
    <text evidence="20">The sequence shown here is derived from an EMBL/GenBank/DDBJ whole genome shotgun (WGS) entry which is preliminary data.</text>
</comment>
<evidence type="ECO:0000256" key="18">
    <source>
        <dbReference type="SAM" id="SignalP"/>
    </source>
</evidence>
<dbReference type="GO" id="GO:0005576">
    <property type="term" value="C:extracellular region"/>
    <property type="evidence" value="ECO:0007669"/>
    <property type="project" value="UniProtKB-SubCell"/>
</dbReference>
<accession>A0A167QWA3</accession>
<dbReference type="GO" id="GO:0008270">
    <property type="term" value="F:zinc ion binding"/>
    <property type="evidence" value="ECO:0007669"/>
    <property type="project" value="InterPro"/>
</dbReference>
<feature type="signal peptide" evidence="18">
    <location>
        <begin position="1"/>
        <end position="19"/>
    </location>
</feature>
<evidence type="ECO:0000256" key="15">
    <source>
        <dbReference type="ARBA" id="ARBA00023157"/>
    </source>
</evidence>
<comment type="similarity">
    <text evidence="4 17">Belongs to the peptidase M14 family.</text>
</comment>
<dbReference type="Gene3D" id="3.30.70.340">
    <property type="entry name" value="Metallocarboxypeptidase-like"/>
    <property type="match status" value="1"/>
</dbReference>
<dbReference type="Pfam" id="PF00246">
    <property type="entry name" value="Peptidase_M14"/>
    <property type="match status" value="1"/>
</dbReference>
<keyword evidence="15" id="KW-1015">Disulfide bond</keyword>
<keyword evidence="7" id="KW-0645">Protease</keyword>
<dbReference type="Proteomes" id="UP000076874">
    <property type="component" value="Unassembled WGS sequence"/>
</dbReference>
<protein>
    <recommendedName>
        <fullName evidence="16">Carboxypeptidase M14A</fullName>
    </recommendedName>
</protein>
<evidence type="ECO:0000256" key="9">
    <source>
        <dbReference type="ARBA" id="ARBA00022729"/>
    </source>
</evidence>
<feature type="active site" description="Proton donor/acceptor" evidence="17">
    <location>
        <position position="411"/>
    </location>
</feature>
<evidence type="ECO:0000256" key="8">
    <source>
        <dbReference type="ARBA" id="ARBA00022723"/>
    </source>
</evidence>
<dbReference type="STRING" id="1081102.A0A167QWA3"/>
<dbReference type="Pfam" id="PF02244">
    <property type="entry name" value="Propep_M14"/>
    <property type="match status" value="1"/>
</dbReference>
<evidence type="ECO:0000256" key="16">
    <source>
        <dbReference type="ARBA" id="ARBA00081330"/>
    </source>
</evidence>
<dbReference type="SMART" id="SM00631">
    <property type="entry name" value="Zn_pept"/>
    <property type="match status" value="1"/>
</dbReference>
<evidence type="ECO:0000256" key="3">
    <source>
        <dbReference type="ARBA" id="ARBA00004613"/>
    </source>
</evidence>
<dbReference type="SUPFAM" id="SSF54897">
    <property type="entry name" value="Protease propeptides/inhibitors"/>
    <property type="match status" value="1"/>
</dbReference>
<feature type="chain" id="PRO_5007891716" description="Carboxypeptidase M14A" evidence="18">
    <location>
        <begin position="20"/>
        <end position="446"/>
    </location>
</feature>
<evidence type="ECO:0000256" key="5">
    <source>
        <dbReference type="ARBA" id="ARBA00022525"/>
    </source>
</evidence>
<evidence type="ECO:0000256" key="2">
    <source>
        <dbReference type="ARBA" id="ARBA00003091"/>
    </source>
</evidence>
<evidence type="ECO:0000256" key="17">
    <source>
        <dbReference type="PROSITE-ProRule" id="PRU01379"/>
    </source>
</evidence>
<dbReference type="EMBL" id="AZHD01000013">
    <property type="protein sequence ID" value="OAA58031.1"/>
    <property type="molecule type" value="Genomic_DNA"/>
</dbReference>
<dbReference type="InterPro" id="IPR000834">
    <property type="entry name" value="Peptidase_M14"/>
</dbReference>
<keyword evidence="12" id="KW-0843">Virulence</keyword>
<organism evidence="20 21">
    <name type="scientific">Niveomyces insectorum RCEF 264</name>
    <dbReference type="NCBI Taxonomy" id="1081102"/>
    <lineage>
        <taxon>Eukaryota</taxon>
        <taxon>Fungi</taxon>
        <taxon>Dikarya</taxon>
        <taxon>Ascomycota</taxon>
        <taxon>Pezizomycotina</taxon>
        <taxon>Sordariomycetes</taxon>
        <taxon>Hypocreomycetidae</taxon>
        <taxon>Hypocreales</taxon>
        <taxon>Cordycipitaceae</taxon>
        <taxon>Niveomyces</taxon>
    </lineage>
</organism>
<dbReference type="FunFam" id="3.40.630.10:FF:000040">
    <property type="entry name" value="zinc carboxypeptidase"/>
    <property type="match status" value="1"/>
</dbReference>
<keyword evidence="9 18" id="KW-0732">Signal</keyword>